<dbReference type="EMBL" id="JBHLUD010000004">
    <property type="protein sequence ID" value="MFC0542516.1"/>
    <property type="molecule type" value="Genomic_DNA"/>
</dbReference>
<sequence length="609" mass="66962">MTEPRIESLTDVLAGRQLPTVGLWNRLEGRPRTTDFDRALRAEVRDPLWMLARQWQLGEFRGADAGSPVTAKYAVTATTPTRFAAGDGPAENLTADRPLETFAERRALPFAFDTDKISFDLRLAIGRRWMKLIGANTLLRGLTIRKQYVDLYPIALPDPDQDADTARASHPEVWAAMQAMAGRRMDGYELYRHLKNGGKPVDGLTGLEVILNAGAINALKPKLINWFEGLIDQPVGDAAWDPRALEHRFSVAGPAPGGETVLTAQEYPGGTLEWQDFTVNTGRPVGGTGTAPPPIVRAVFPSQVRFSGMPLARWWAVEDGKTNFAAVKPDSTDLARLVFLEFALVYGNDWYQLPCDLPAGTFARVDGVAVTDVFGQRLWVEPAGTPNDKRWQRWSMFTVDTVGPVDPKAPVPVHTGMLLPPSVPKVANGPALEEVWLVRDEHADLVWGIEQVVRTATGNSRRGNEIASEVLAHRTRLFPPQGRTGALAPIAYEAMNSIPDNWIPFIPVHVDDIKRKIQLQRAALPSAVGPTVGVPPRTDLLRQGLDLPQPTQYYVNQEEVPVAGTKLTVAYNRTRWRDGRVVVWLSAQRGVGRGEAASGLAFDQLVDTA</sequence>
<dbReference type="Proteomes" id="UP001589810">
    <property type="component" value="Unassembled WGS sequence"/>
</dbReference>
<reference evidence="1 2" key="1">
    <citation type="submission" date="2024-09" db="EMBL/GenBank/DDBJ databases">
        <authorList>
            <person name="Sun Q."/>
            <person name="Mori K."/>
        </authorList>
    </citation>
    <scope>NUCLEOTIDE SEQUENCE [LARGE SCALE GENOMIC DNA]</scope>
    <source>
        <strain evidence="1 2">TBRC 1432</strain>
    </source>
</reference>
<comment type="caution">
    <text evidence="1">The sequence shown here is derived from an EMBL/GenBank/DDBJ whole genome shotgun (WGS) entry which is preliminary data.</text>
</comment>
<protein>
    <submittedName>
        <fullName evidence="1">Uncharacterized protein</fullName>
    </submittedName>
</protein>
<organism evidence="1 2">
    <name type="scientific">Kutzneria chonburiensis</name>
    <dbReference type="NCBI Taxonomy" id="1483604"/>
    <lineage>
        <taxon>Bacteria</taxon>
        <taxon>Bacillati</taxon>
        <taxon>Actinomycetota</taxon>
        <taxon>Actinomycetes</taxon>
        <taxon>Pseudonocardiales</taxon>
        <taxon>Pseudonocardiaceae</taxon>
        <taxon>Kutzneria</taxon>
    </lineage>
</organism>
<accession>A0ABV6MRR6</accession>
<dbReference type="RefSeq" id="WP_273940935.1">
    <property type="nucleotide sequence ID" value="NZ_CP097263.1"/>
</dbReference>
<keyword evidence="2" id="KW-1185">Reference proteome</keyword>
<proteinExistence type="predicted"/>
<evidence type="ECO:0000313" key="1">
    <source>
        <dbReference type="EMBL" id="MFC0542516.1"/>
    </source>
</evidence>
<gene>
    <name evidence="1" type="ORF">ACFFH7_13545</name>
</gene>
<evidence type="ECO:0000313" key="2">
    <source>
        <dbReference type="Proteomes" id="UP001589810"/>
    </source>
</evidence>
<name>A0ABV6MRR6_9PSEU</name>